<name>A0AAE3DH20_9FIRM</name>
<feature type="domain" description="Cadherin-like beta-sandwich-like" evidence="4">
    <location>
        <begin position="180"/>
        <end position="251"/>
    </location>
</feature>
<evidence type="ECO:0000256" key="2">
    <source>
        <dbReference type="SAM" id="Phobius"/>
    </source>
</evidence>
<accession>A0AAE3DH20</accession>
<feature type="compositionally biased region" description="Basic and acidic residues" evidence="1">
    <location>
        <begin position="302"/>
        <end position="317"/>
    </location>
</feature>
<keyword evidence="2" id="KW-0812">Transmembrane</keyword>
<reference evidence="5" key="1">
    <citation type="submission" date="2021-10" db="EMBL/GenBank/DDBJ databases">
        <title>Anaerobic single-cell dispensing facilitates the cultivation of human gut bacteria.</title>
        <authorList>
            <person name="Afrizal A."/>
        </authorList>
    </citation>
    <scope>NUCLEOTIDE SEQUENCE</scope>
    <source>
        <strain evidence="5">CLA-AA-H250</strain>
    </source>
</reference>
<gene>
    <name evidence="5" type="ORF">LKD31_05070</name>
</gene>
<proteinExistence type="predicted"/>
<keyword evidence="2" id="KW-1133">Transmembrane helix</keyword>
<evidence type="ECO:0000313" key="5">
    <source>
        <dbReference type="EMBL" id="MCC2136383.1"/>
    </source>
</evidence>
<comment type="caution">
    <text evidence="5">The sequence shown here is derived from an EMBL/GenBank/DDBJ whole genome shotgun (WGS) entry which is preliminary data.</text>
</comment>
<feature type="chain" id="PRO_5042182613" evidence="3">
    <location>
        <begin position="28"/>
        <end position="362"/>
    </location>
</feature>
<protein>
    <submittedName>
        <fullName evidence="5">Cadherin-like beta sandwich domain-containing protein</fullName>
    </submittedName>
</protein>
<evidence type="ECO:0000313" key="6">
    <source>
        <dbReference type="Proteomes" id="UP001199424"/>
    </source>
</evidence>
<evidence type="ECO:0000259" key="4">
    <source>
        <dbReference type="Pfam" id="PF12733"/>
    </source>
</evidence>
<evidence type="ECO:0000256" key="1">
    <source>
        <dbReference type="SAM" id="MobiDB-lite"/>
    </source>
</evidence>
<keyword evidence="2" id="KW-0472">Membrane</keyword>
<sequence length="362" mass="38298">MKKHDFGAWFLLCALLFLFAPGVSAMAEETKPLFAFAAQEEEVRPGGSFAVTCTPVRGDIGAFVLFADFDAEAIANAKAELPESVKSRHVYTSQQDGRFALVYTAKDGGALTEPFTLVFRTERGAEFDAVTVSFSVTDAANAVGQELIDTVQTTEKTFTYVKEPEIGAALLSLIPPTGTLSPSFDPERFQYSLSVPFSVTSLVFDAQPAEGCAVRVNRKNLGAGGSTVDFEFTVTSESGETAVYTVAVTRETKPVTAVTGKTGTSSAAKGKDAASSEKSAESEAAEANVEEAPAETTVVTGEARDADLTQTDAEKNARAAQTDRLVTAAIVLLAVAFGFMLAVLWQRVSEKKGEKSGPRHGA</sequence>
<dbReference type="AlphaFoldDB" id="A0AAE3DH20"/>
<dbReference type="Proteomes" id="UP001199424">
    <property type="component" value="Unassembled WGS sequence"/>
</dbReference>
<evidence type="ECO:0000256" key="3">
    <source>
        <dbReference type="SAM" id="SignalP"/>
    </source>
</evidence>
<feature type="transmembrane region" description="Helical" evidence="2">
    <location>
        <begin position="325"/>
        <end position="345"/>
    </location>
</feature>
<feature type="compositionally biased region" description="Basic and acidic residues" evidence="1">
    <location>
        <begin position="269"/>
        <end position="281"/>
    </location>
</feature>
<dbReference type="Pfam" id="PF12733">
    <property type="entry name" value="Cadherin-like"/>
    <property type="match status" value="1"/>
</dbReference>
<feature type="region of interest" description="Disordered" evidence="1">
    <location>
        <begin position="256"/>
        <end position="319"/>
    </location>
</feature>
<keyword evidence="6" id="KW-1185">Reference proteome</keyword>
<dbReference type="InterPro" id="IPR025883">
    <property type="entry name" value="Cadherin-like_domain"/>
</dbReference>
<keyword evidence="3" id="KW-0732">Signal</keyword>
<organism evidence="5 6">
    <name type="scientific">Hominenteromicrobium mulieris</name>
    <dbReference type="NCBI Taxonomy" id="2885357"/>
    <lineage>
        <taxon>Bacteria</taxon>
        <taxon>Bacillati</taxon>
        <taxon>Bacillota</taxon>
        <taxon>Clostridia</taxon>
        <taxon>Eubacteriales</taxon>
        <taxon>Oscillospiraceae</taxon>
        <taxon>Hominenteromicrobium</taxon>
    </lineage>
</organism>
<feature type="signal peptide" evidence="3">
    <location>
        <begin position="1"/>
        <end position="27"/>
    </location>
</feature>
<dbReference type="RefSeq" id="WP_308448887.1">
    <property type="nucleotide sequence ID" value="NZ_JAJEQC010000004.1"/>
</dbReference>
<dbReference type="EMBL" id="JAJEQC010000004">
    <property type="protein sequence ID" value="MCC2136383.1"/>
    <property type="molecule type" value="Genomic_DNA"/>
</dbReference>